<dbReference type="GO" id="GO:0022857">
    <property type="term" value="F:transmembrane transporter activity"/>
    <property type="evidence" value="ECO:0007669"/>
    <property type="project" value="TreeGrafter"/>
</dbReference>
<evidence type="ECO:0000259" key="8">
    <source>
        <dbReference type="Pfam" id="PF06808"/>
    </source>
</evidence>
<evidence type="ECO:0000313" key="9">
    <source>
        <dbReference type="EMBL" id="AOT71264.1"/>
    </source>
</evidence>
<dbReference type="Proteomes" id="UP000095743">
    <property type="component" value="Chromosome"/>
</dbReference>
<evidence type="ECO:0000256" key="3">
    <source>
        <dbReference type="ARBA" id="ARBA00022519"/>
    </source>
</evidence>
<keyword evidence="3" id="KW-0997">Cell inner membrane</keyword>
<dbReference type="Pfam" id="PF06808">
    <property type="entry name" value="DctM"/>
    <property type="match status" value="1"/>
</dbReference>
<keyword evidence="5 7" id="KW-1133">Transmembrane helix</keyword>
<keyword evidence="4 7" id="KW-0812">Transmembrane</keyword>
<evidence type="ECO:0000256" key="1">
    <source>
        <dbReference type="ARBA" id="ARBA00004429"/>
    </source>
</evidence>
<evidence type="ECO:0000256" key="6">
    <source>
        <dbReference type="ARBA" id="ARBA00023136"/>
    </source>
</evidence>
<sequence length="431" mass="45600">MITDPTAVAILLGVMFGLIFFGTPIAIAIGVASVITTTYIGIPLMTVAQNLVKGINVYALMAVPFFILAGEIMGTGGISRRLIELSNALVGWLRGGLAMVNIVASMFFGGISGSSAADTSSIGSVMIPMMKDAGYDGEFSTAVTMTSSVQGILIPPSHNMVLYAMVVGGVSIGELFMGGLVPGVLLGVALMIYCYIISTIRNYPIGEKFNLRAALKTTLSASLGLGTVFIVVGGVISGIFTATESAAIAVVYSFIVTFFIYREVPLSEFSGMLGRSIKTLSIVMILVGCASAFGWLIAYLKIPAFITSKILAISSNKYVLMLIINVLLLFLGMIMDMASIILIVTPILYPIAMQIGLDPVHFGVMMILNLGVGLITPPVGSTLFIGSAIAGIKIEKLARAMIPFYVVMVIVLLIITYIPEVVLFVPKLMRN</sequence>
<dbReference type="OrthoDB" id="9772674at2"/>
<keyword evidence="10" id="KW-1185">Reference proteome</keyword>
<dbReference type="STRING" id="1424294.Gferi_17910"/>
<dbReference type="GO" id="GO:0005886">
    <property type="term" value="C:plasma membrane"/>
    <property type="evidence" value="ECO:0007669"/>
    <property type="project" value="UniProtKB-SubCell"/>
</dbReference>
<feature type="transmembrane region" description="Helical" evidence="7">
    <location>
        <begin position="318"/>
        <end position="351"/>
    </location>
</feature>
<feature type="transmembrane region" description="Helical" evidence="7">
    <location>
        <begin position="55"/>
        <end position="79"/>
    </location>
</feature>
<dbReference type="EMBL" id="CP017269">
    <property type="protein sequence ID" value="AOT71264.1"/>
    <property type="molecule type" value="Genomic_DNA"/>
</dbReference>
<evidence type="ECO:0000256" key="5">
    <source>
        <dbReference type="ARBA" id="ARBA00022989"/>
    </source>
</evidence>
<feature type="transmembrane region" description="Helical" evidence="7">
    <location>
        <begin position="7"/>
        <end position="35"/>
    </location>
</feature>
<protein>
    <recommendedName>
        <fullName evidence="8">TRAP C4-dicarboxylate transport system permease DctM subunit domain-containing protein</fullName>
    </recommendedName>
</protein>
<dbReference type="KEGG" id="gfe:Gferi_17910"/>
<dbReference type="InterPro" id="IPR004681">
    <property type="entry name" value="TRAP_DctM"/>
</dbReference>
<dbReference type="NCBIfam" id="TIGR00786">
    <property type="entry name" value="dctM"/>
    <property type="match status" value="1"/>
</dbReference>
<reference evidence="9 10" key="1">
    <citation type="submission" date="2016-09" db="EMBL/GenBank/DDBJ databases">
        <title>Genomic analysis reveals versatility of anaerobic energy metabolism of Geosporobacter ferrireducens IRF9 of phylum Firmicutes.</title>
        <authorList>
            <person name="Kim S.-J."/>
        </authorList>
    </citation>
    <scope>NUCLEOTIDE SEQUENCE [LARGE SCALE GENOMIC DNA]</scope>
    <source>
        <strain evidence="9 10">IRF9</strain>
    </source>
</reference>
<keyword evidence="2" id="KW-1003">Cell membrane</keyword>
<dbReference type="PANTHER" id="PTHR33362:SF2">
    <property type="entry name" value="TRAP TRANSPORTER LARGE PERMEASE PROTEIN"/>
    <property type="match status" value="1"/>
</dbReference>
<feature type="transmembrane region" description="Helical" evidence="7">
    <location>
        <begin position="276"/>
        <end position="298"/>
    </location>
</feature>
<keyword evidence="6 7" id="KW-0472">Membrane</keyword>
<feature type="transmembrane region" description="Helical" evidence="7">
    <location>
        <begin position="363"/>
        <end position="390"/>
    </location>
</feature>
<evidence type="ECO:0000256" key="4">
    <source>
        <dbReference type="ARBA" id="ARBA00022692"/>
    </source>
</evidence>
<dbReference type="PIRSF" id="PIRSF006066">
    <property type="entry name" value="HI0050"/>
    <property type="match status" value="1"/>
</dbReference>
<evidence type="ECO:0000256" key="7">
    <source>
        <dbReference type="SAM" id="Phobius"/>
    </source>
</evidence>
<dbReference type="PANTHER" id="PTHR33362">
    <property type="entry name" value="SIALIC ACID TRAP TRANSPORTER PERMEASE PROTEIN SIAT-RELATED"/>
    <property type="match status" value="1"/>
</dbReference>
<name>A0A1D8GK27_9FIRM</name>
<dbReference type="InterPro" id="IPR010656">
    <property type="entry name" value="DctM"/>
</dbReference>
<proteinExistence type="predicted"/>
<feature type="transmembrane region" description="Helical" evidence="7">
    <location>
        <begin position="175"/>
        <end position="197"/>
    </location>
</feature>
<gene>
    <name evidence="9" type="ORF">Gferi_17910</name>
</gene>
<feature type="transmembrane region" description="Helical" evidence="7">
    <location>
        <begin position="91"/>
        <end position="111"/>
    </location>
</feature>
<evidence type="ECO:0000256" key="2">
    <source>
        <dbReference type="ARBA" id="ARBA00022475"/>
    </source>
</evidence>
<comment type="subcellular location">
    <subcellularLocation>
        <location evidence="1">Cell inner membrane</location>
        <topology evidence="1">Multi-pass membrane protein</topology>
    </subcellularLocation>
</comment>
<dbReference type="RefSeq" id="WP_069978912.1">
    <property type="nucleotide sequence ID" value="NZ_CP017269.1"/>
</dbReference>
<evidence type="ECO:0000313" key="10">
    <source>
        <dbReference type="Proteomes" id="UP000095743"/>
    </source>
</evidence>
<feature type="domain" description="TRAP C4-dicarboxylate transport system permease DctM subunit" evidence="8">
    <location>
        <begin position="12"/>
        <end position="420"/>
    </location>
</feature>
<accession>A0A1D8GK27</accession>
<feature type="transmembrane region" description="Helical" evidence="7">
    <location>
        <begin position="218"/>
        <end position="240"/>
    </location>
</feature>
<feature type="transmembrane region" description="Helical" evidence="7">
    <location>
        <begin position="246"/>
        <end position="264"/>
    </location>
</feature>
<organism evidence="9 10">
    <name type="scientific">Geosporobacter ferrireducens</name>
    <dbReference type="NCBI Taxonomy" id="1424294"/>
    <lineage>
        <taxon>Bacteria</taxon>
        <taxon>Bacillati</taxon>
        <taxon>Bacillota</taxon>
        <taxon>Clostridia</taxon>
        <taxon>Peptostreptococcales</taxon>
        <taxon>Thermotaleaceae</taxon>
        <taxon>Geosporobacter</taxon>
    </lineage>
</organism>
<dbReference type="AlphaFoldDB" id="A0A1D8GK27"/>
<feature type="transmembrane region" description="Helical" evidence="7">
    <location>
        <begin position="402"/>
        <end position="425"/>
    </location>
</feature>